<dbReference type="InParanoid" id="A9UWX4"/>
<accession>A9UWX4</accession>
<gene>
    <name evidence="2" type="ORF">MONBRDRAFT_7421</name>
</gene>
<evidence type="ECO:0000256" key="1">
    <source>
        <dbReference type="SAM" id="MobiDB-lite"/>
    </source>
</evidence>
<organism evidence="2 3">
    <name type="scientific">Monosiga brevicollis</name>
    <name type="common">Choanoflagellate</name>
    <dbReference type="NCBI Taxonomy" id="81824"/>
    <lineage>
        <taxon>Eukaryota</taxon>
        <taxon>Choanoflagellata</taxon>
        <taxon>Craspedida</taxon>
        <taxon>Salpingoecidae</taxon>
        <taxon>Monosiga</taxon>
    </lineage>
</organism>
<feature type="region of interest" description="Disordered" evidence="1">
    <location>
        <begin position="1"/>
        <end position="23"/>
    </location>
</feature>
<protein>
    <submittedName>
        <fullName evidence="2">Uncharacterized protein</fullName>
    </submittedName>
</protein>
<dbReference type="Proteomes" id="UP000001357">
    <property type="component" value="Unassembled WGS sequence"/>
</dbReference>
<dbReference type="GeneID" id="5890214"/>
<dbReference type="EMBL" id="CH991548">
    <property type="protein sequence ID" value="EDQ90117.1"/>
    <property type="molecule type" value="Genomic_DNA"/>
</dbReference>
<sequence length="410" mass="43308">MASSLPGARAARRSGAGTPEDPGFDLNDFMELVLRRDNTSQTCWHCDLGQDHRQCECVDVALPAADAPSSWIALRDGAGTILAVAAVEALDIGSRVASGAVTTLTNASLGAVVGGIRGALAGMVIGAFWTSVSLLSYAGKTLFVASSAAVRALRHDPNGLAGIELAEGTCVSSRHAGTRASLRDAAVQTTESNVATSRARVPYLELDPTMLTSVVDDLPSSISPALAPVTAPQRSKPSPMTAGQRRAALSTTAAPMHFDSIATVALVPFFLSSSASAATPTAAAATVSTPARVCLPTRGRVLGERHWRCSTREPASRENIKIHTVVVTEVKGLDLLNRRQRQVCRCHRERCRWHAHHLGPVVDSTARQARRLNAMLAIGLQALSQPCLPRRGLATPCQAVPAWVHPRVLR</sequence>
<name>A9UWX4_MONBE</name>
<dbReference type="RefSeq" id="XP_001744884.1">
    <property type="nucleotide sequence ID" value="XM_001744832.1"/>
</dbReference>
<keyword evidence="3" id="KW-1185">Reference proteome</keyword>
<evidence type="ECO:0000313" key="3">
    <source>
        <dbReference type="Proteomes" id="UP000001357"/>
    </source>
</evidence>
<evidence type="ECO:0000313" key="2">
    <source>
        <dbReference type="EMBL" id="EDQ90117.1"/>
    </source>
</evidence>
<dbReference type="KEGG" id="mbr:MONBRDRAFT_7421"/>
<feature type="compositionally biased region" description="Low complexity" evidence="1">
    <location>
        <begin position="1"/>
        <end position="17"/>
    </location>
</feature>
<reference evidence="2 3" key="1">
    <citation type="journal article" date="2008" name="Nature">
        <title>The genome of the choanoflagellate Monosiga brevicollis and the origin of metazoans.</title>
        <authorList>
            <consortium name="JGI Sequencing"/>
            <person name="King N."/>
            <person name="Westbrook M.J."/>
            <person name="Young S.L."/>
            <person name="Kuo A."/>
            <person name="Abedin M."/>
            <person name="Chapman J."/>
            <person name="Fairclough S."/>
            <person name="Hellsten U."/>
            <person name="Isogai Y."/>
            <person name="Letunic I."/>
            <person name="Marr M."/>
            <person name="Pincus D."/>
            <person name="Putnam N."/>
            <person name="Rokas A."/>
            <person name="Wright K.J."/>
            <person name="Zuzow R."/>
            <person name="Dirks W."/>
            <person name="Good M."/>
            <person name="Goodstein D."/>
            <person name="Lemons D."/>
            <person name="Li W."/>
            <person name="Lyons J.B."/>
            <person name="Morris A."/>
            <person name="Nichols S."/>
            <person name="Richter D.J."/>
            <person name="Salamov A."/>
            <person name="Bork P."/>
            <person name="Lim W.A."/>
            <person name="Manning G."/>
            <person name="Miller W.T."/>
            <person name="McGinnis W."/>
            <person name="Shapiro H."/>
            <person name="Tjian R."/>
            <person name="Grigoriev I.V."/>
            <person name="Rokhsar D."/>
        </authorList>
    </citation>
    <scope>NUCLEOTIDE SEQUENCE [LARGE SCALE GENOMIC DNA]</scope>
    <source>
        <strain evidence="3">MX1 / ATCC 50154</strain>
    </source>
</reference>
<proteinExistence type="predicted"/>
<dbReference type="AlphaFoldDB" id="A9UWX4"/>